<feature type="domain" description="CBS" evidence="3">
    <location>
        <begin position="86"/>
        <end position="144"/>
    </location>
</feature>
<accession>A0A401H9Z3</accession>
<reference evidence="4 5" key="1">
    <citation type="submission" date="2017-02" db="EMBL/GenBank/DDBJ databases">
        <title>isolation and characterization of a novel temperate virus Aeropyrum globular virus 1 infecting hyperthermophilic archaeon Aeropyrum.</title>
        <authorList>
            <person name="Yumiya M."/>
            <person name="Yoshida T."/>
            <person name="Sako Y."/>
        </authorList>
    </citation>
    <scope>NUCLEOTIDE SEQUENCE [LARGE SCALE GENOMIC DNA]</scope>
    <source>
        <strain evidence="4 5">YK1-12-2013</strain>
    </source>
</reference>
<evidence type="ECO:0000259" key="3">
    <source>
        <dbReference type="PROSITE" id="PS51371"/>
    </source>
</evidence>
<name>A0A401H9Z3_AERPX</name>
<dbReference type="Gene3D" id="3.10.580.10">
    <property type="entry name" value="CBS-domain"/>
    <property type="match status" value="1"/>
</dbReference>
<gene>
    <name evidence="4" type="ORF">apy_09520</name>
</gene>
<sequence>MLMVVFIRKRRRIPVRASDIMITEVVTVRPDDPVTRAAKLMVENLIGSVLVVDEEGRLRGIVTERDIVYVVSEAWDPTKHRVWEIMTENPIVVRPDDDLLTVVRKMSETNVRHLPVVDEKGVPVGIISFRDVLDFLMSVLGLALGMALER</sequence>
<dbReference type="Proteomes" id="UP000291213">
    <property type="component" value="Unassembled WGS sequence"/>
</dbReference>
<evidence type="ECO:0000313" key="5">
    <source>
        <dbReference type="Proteomes" id="UP000291213"/>
    </source>
</evidence>
<dbReference type="PANTHER" id="PTHR43080:SF2">
    <property type="entry name" value="CBS DOMAIN-CONTAINING PROTEIN"/>
    <property type="match status" value="1"/>
</dbReference>
<dbReference type="SUPFAM" id="SSF54631">
    <property type="entry name" value="CBS-domain pair"/>
    <property type="match status" value="1"/>
</dbReference>
<protein>
    <recommendedName>
        <fullName evidence="3">CBS domain-containing protein</fullName>
    </recommendedName>
</protein>
<keyword evidence="1 2" id="KW-0129">CBS domain</keyword>
<organism evidence="4 5">
    <name type="scientific">Aeropyrum pernix</name>
    <dbReference type="NCBI Taxonomy" id="56636"/>
    <lineage>
        <taxon>Archaea</taxon>
        <taxon>Thermoproteota</taxon>
        <taxon>Thermoprotei</taxon>
        <taxon>Desulfurococcales</taxon>
        <taxon>Desulfurococcaceae</taxon>
        <taxon>Aeropyrum</taxon>
    </lineage>
</organism>
<comment type="caution">
    <text evidence="4">The sequence shown here is derived from an EMBL/GenBank/DDBJ whole genome shotgun (WGS) entry which is preliminary data.</text>
</comment>
<evidence type="ECO:0000313" key="4">
    <source>
        <dbReference type="EMBL" id="GBF09227.1"/>
    </source>
</evidence>
<dbReference type="PROSITE" id="PS51371">
    <property type="entry name" value="CBS"/>
    <property type="match status" value="2"/>
</dbReference>
<dbReference type="InterPro" id="IPR051257">
    <property type="entry name" value="Diverse_CBS-Domain"/>
</dbReference>
<dbReference type="PANTHER" id="PTHR43080">
    <property type="entry name" value="CBS DOMAIN-CONTAINING PROTEIN CBSX3, MITOCHONDRIAL"/>
    <property type="match status" value="1"/>
</dbReference>
<dbReference type="Pfam" id="PF00571">
    <property type="entry name" value="CBS"/>
    <property type="match status" value="2"/>
</dbReference>
<dbReference type="SMART" id="SM00116">
    <property type="entry name" value="CBS"/>
    <property type="match status" value="2"/>
</dbReference>
<evidence type="ECO:0000256" key="1">
    <source>
        <dbReference type="ARBA" id="ARBA00023122"/>
    </source>
</evidence>
<dbReference type="InterPro" id="IPR046342">
    <property type="entry name" value="CBS_dom_sf"/>
</dbReference>
<proteinExistence type="predicted"/>
<evidence type="ECO:0000256" key="2">
    <source>
        <dbReference type="PROSITE-ProRule" id="PRU00703"/>
    </source>
</evidence>
<dbReference type="CDD" id="cd09836">
    <property type="entry name" value="CBS_pair_arch"/>
    <property type="match status" value="1"/>
</dbReference>
<dbReference type="EMBL" id="BDMD01000049">
    <property type="protein sequence ID" value="GBF09227.1"/>
    <property type="molecule type" value="Genomic_DNA"/>
</dbReference>
<dbReference type="AlphaFoldDB" id="A0A401H9Z3"/>
<dbReference type="InterPro" id="IPR000644">
    <property type="entry name" value="CBS_dom"/>
</dbReference>
<feature type="domain" description="CBS" evidence="3">
    <location>
        <begin position="21"/>
        <end position="78"/>
    </location>
</feature>